<dbReference type="PANTHER" id="PTHR14911:SF13">
    <property type="entry name" value="TRNA (GUANINE(6)-N2)-METHYLTRANSFERASE THUMP3"/>
    <property type="match status" value="1"/>
</dbReference>
<dbReference type="GO" id="GO:0030488">
    <property type="term" value="P:tRNA methylation"/>
    <property type="evidence" value="ECO:0007669"/>
    <property type="project" value="TreeGrafter"/>
</dbReference>
<accession>A0A3A1UMV2</accession>
<gene>
    <name evidence="2" type="ORF">D3P08_23005</name>
</gene>
<proteinExistence type="predicted"/>
<dbReference type="EMBL" id="QXQA01000018">
    <property type="protein sequence ID" value="RIX49418.1"/>
    <property type="molecule type" value="Genomic_DNA"/>
</dbReference>
<evidence type="ECO:0000313" key="3">
    <source>
        <dbReference type="Proteomes" id="UP000266482"/>
    </source>
</evidence>
<dbReference type="Pfam" id="PF01170">
    <property type="entry name" value="UPF0020"/>
    <property type="match status" value="1"/>
</dbReference>
<comment type="caution">
    <text evidence="2">The sequence shown here is derived from an EMBL/GenBank/DDBJ whole genome shotgun (WGS) entry which is preliminary data.</text>
</comment>
<feature type="domain" description="Ribosomal RNA large subunit methyltransferase K/L-like methyltransferase" evidence="1">
    <location>
        <begin position="151"/>
        <end position="251"/>
    </location>
</feature>
<dbReference type="OrthoDB" id="9791556at2"/>
<dbReference type="InterPro" id="IPR029063">
    <property type="entry name" value="SAM-dependent_MTases_sf"/>
</dbReference>
<organism evidence="2 3">
    <name type="scientific">Paenibacillus nanensis</name>
    <dbReference type="NCBI Taxonomy" id="393251"/>
    <lineage>
        <taxon>Bacteria</taxon>
        <taxon>Bacillati</taxon>
        <taxon>Bacillota</taxon>
        <taxon>Bacilli</taxon>
        <taxon>Bacillales</taxon>
        <taxon>Paenibacillaceae</taxon>
        <taxon>Paenibacillus</taxon>
    </lineage>
</organism>
<evidence type="ECO:0000259" key="1">
    <source>
        <dbReference type="Pfam" id="PF01170"/>
    </source>
</evidence>
<reference evidence="2 3" key="1">
    <citation type="submission" date="2018-09" db="EMBL/GenBank/DDBJ databases">
        <title>Paenibacillus aracenensis nov. sp. isolated from a cave in southern Spain.</title>
        <authorList>
            <person name="Jurado V."/>
            <person name="Gutierrez-Patricio S."/>
            <person name="Gonzalez-Pimentel J.L."/>
            <person name="Miller A.Z."/>
            <person name="Laiz L."/>
            <person name="Saiz-Jimenez C."/>
        </authorList>
    </citation>
    <scope>NUCLEOTIDE SEQUENCE [LARGE SCALE GENOMIC DNA]</scope>
    <source>
        <strain evidence="2 3">DSM 22867</strain>
    </source>
</reference>
<name>A0A3A1UMV2_9BACL</name>
<dbReference type="AlphaFoldDB" id="A0A3A1UMV2"/>
<dbReference type="PANTHER" id="PTHR14911">
    <property type="entry name" value="THUMP DOMAIN-CONTAINING"/>
    <property type="match status" value="1"/>
</dbReference>
<protein>
    <submittedName>
        <fullName evidence="2">RNA methyltransferase</fullName>
    </submittedName>
</protein>
<keyword evidence="3" id="KW-1185">Reference proteome</keyword>
<sequence>MEVLYTYARHEDEAELCGLELRSMLGGDGDAAIGSGTAYVVSDQPPDVNRSPFFKRRLEKRFADANLQELLERLPDILLHGRTFKVLYMQGDEPFDYREQRELERLAGARLQGKADMKKPELLFGLSKYKGQWLFGPCEENEALWLRHQHKPQNYSTALPTRAARALVNIAAGSAHPDAVRLIDPCCGMGTVIIEALSMGMRIAGIDANPLAVRGARNNLNHFGYPDVVRLGDMKDETEHYDAAIVDLPYNLCSVLLAEEALEMLRAVRRMADRAVIVATEDMESRLAEASFRIIDRAILSKGSFTRFISVVE</sequence>
<dbReference type="Proteomes" id="UP000266482">
    <property type="component" value="Unassembled WGS sequence"/>
</dbReference>
<dbReference type="Gene3D" id="3.40.50.150">
    <property type="entry name" value="Vaccinia Virus protein VP39"/>
    <property type="match status" value="1"/>
</dbReference>
<keyword evidence="2" id="KW-0489">Methyltransferase</keyword>
<dbReference type="InterPro" id="IPR000241">
    <property type="entry name" value="RlmKL-like_Mtase"/>
</dbReference>
<dbReference type="SUPFAM" id="SSF53335">
    <property type="entry name" value="S-adenosyl-L-methionine-dependent methyltransferases"/>
    <property type="match status" value="1"/>
</dbReference>
<dbReference type="CDD" id="cd02440">
    <property type="entry name" value="AdoMet_MTases"/>
    <property type="match status" value="1"/>
</dbReference>
<evidence type="ECO:0000313" key="2">
    <source>
        <dbReference type="EMBL" id="RIX49418.1"/>
    </source>
</evidence>
<dbReference type="RefSeq" id="WP_119602461.1">
    <property type="nucleotide sequence ID" value="NZ_QXQA01000018.1"/>
</dbReference>
<dbReference type="GO" id="GO:0016423">
    <property type="term" value="F:tRNA (guanine) methyltransferase activity"/>
    <property type="evidence" value="ECO:0007669"/>
    <property type="project" value="TreeGrafter"/>
</dbReference>
<keyword evidence="2" id="KW-0808">Transferase</keyword>